<evidence type="ECO:0000313" key="3">
    <source>
        <dbReference type="Proteomes" id="UP000606172"/>
    </source>
</evidence>
<evidence type="ECO:0000313" key="2">
    <source>
        <dbReference type="EMBL" id="GII90643.1"/>
    </source>
</evidence>
<comment type="caution">
    <text evidence="2">The sequence shown here is derived from an EMBL/GenBank/DDBJ whole genome shotgun (WGS) entry which is preliminary data.</text>
</comment>
<evidence type="ECO:0000256" key="1">
    <source>
        <dbReference type="SAM" id="SignalP"/>
    </source>
</evidence>
<keyword evidence="3" id="KW-1185">Reference proteome</keyword>
<dbReference type="AlphaFoldDB" id="A0A919RB45"/>
<accession>A0A919RB45</accession>
<reference evidence="2" key="1">
    <citation type="submission" date="2021-01" db="EMBL/GenBank/DDBJ databases">
        <title>Whole genome shotgun sequence of Sinosporangium siamense NBRC 109515.</title>
        <authorList>
            <person name="Komaki H."/>
            <person name="Tamura T."/>
        </authorList>
    </citation>
    <scope>NUCLEOTIDE SEQUENCE</scope>
    <source>
        <strain evidence="2">NBRC 109515</strain>
    </source>
</reference>
<name>A0A919RB45_9ACTN</name>
<organism evidence="2 3">
    <name type="scientific">Sinosporangium siamense</name>
    <dbReference type="NCBI Taxonomy" id="1367973"/>
    <lineage>
        <taxon>Bacteria</taxon>
        <taxon>Bacillati</taxon>
        <taxon>Actinomycetota</taxon>
        <taxon>Actinomycetes</taxon>
        <taxon>Streptosporangiales</taxon>
        <taxon>Streptosporangiaceae</taxon>
        <taxon>Sinosporangium</taxon>
    </lineage>
</organism>
<evidence type="ECO:0008006" key="4">
    <source>
        <dbReference type="Google" id="ProtNLM"/>
    </source>
</evidence>
<dbReference type="Proteomes" id="UP000606172">
    <property type="component" value="Unassembled WGS sequence"/>
</dbReference>
<feature type="signal peptide" evidence="1">
    <location>
        <begin position="1"/>
        <end position="26"/>
    </location>
</feature>
<gene>
    <name evidence="2" type="ORF">Ssi02_08740</name>
</gene>
<protein>
    <recommendedName>
        <fullName evidence="4">PknH-like extracellular domain-containing protein</fullName>
    </recommendedName>
</protein>
<feature type="chain" id="PRO_5038842307" description="PknH-like extracellular domain-containing protein" evidence="1">
    <location>
        <begin position="27"/>
        <end position="212"/>
    </location>
</feature>
<proteinExistence type="predicted"/>
<dbReference type="RefSeq" id="WP_204021169.1">
    <property type="nucleotide sequence ID" value="NZ_BOOW01000006.1"/>
</dbReference>
<dbReference type="EMBL" id="BOOW01000006">
    <property type="protein sequence ID" value="GII90643.1"/>
    <property type="molecule type" value="Genomic_DNA"/>
</dbReference>
<sequence length="212" mass="22369">MKKFVYGSVVVAGMLFAAAAASPAAASAAGAIPKGFLLYEQKAVTQGKKDPEHQWSISNKLTARFGVNPCSKSGLAIADRQVARTINYAGVPDFKRVEQVIVYADSDAAASAVNEVRAALRKCRSIAGGSYRYSQAPVKVGDEAVRVIGHSYQKGKAQLLGERAVVARRGNAVFVYSEAGEWGKPALSHFKSVLADAKKMSAKVCGTVAVCD</sequence>
<keyword evidence="1" id="KW-0732">Signal</keyword>